<evidence type="ECO:0000313" key="2">
    <source>
        <dbReference type="Proteomes" id="UP001202134"/>
    </source>
</evidence>
<evidence type="ECO:0000313" key="1">
    <source>
        <dbReference type="EMBL" id="MCL1043986.1"/>
    </source>
</evidence>
<dbReference type="InterPro" id="IPR052939">
    <property type="entry name" value="23S_rRNA_MeTrnsfrase_RlmA"/>
</dbReference>
<gene>
    <name evidence="1" type="ORF">L2737_01385</name>
</gene>
<name>A0ABT0KJG6_9GAMM</name>
<dbReference type="Proteomes" id="UP001202134">
    <property type="component" value="Unassembled WGS sequence"/>
</dbReference>
<dbReference type="GO" id="GO:0008168">
    <property type="term" value="F:methyltransferase activity"/>
    <property type="evidence" value="ECO:0007669"/>
    <property type="project" value="UniProtKB-KW"/>
</dbReference>
<reference evidence="1 2" key="1">
    <citation type="submission" date="2022-01" db="EMBL/GenBank/DDBJ databases">
        <title>Whole genome-based taxonomy of the Shewanellaceae.</title>
        <authorList>
            <person name="Martin-Rodriguez A.J."/>
        </authorList>
    </citation>
    <scope>NUCLEOTIDE SEQUENCE [LARGE SCALE GENOMIC DNA]</scope>
    <source>
        <strain evidence="1 2">DSM 24955</strain>
    </source>
</reference>
<protein>
    <submittedName>
        <fullName evidence="1">SAM-dependent methyltransferase</fullName>
    </submittedName>
</protein>
<dbReference type="Gene3D" id="3.40.50.150">
    <property type="entry name" value="Vaccinia Virus protein VP39"/>
    <property type="match status" value="1"/>
</dbReference>
<dbReference type="PIRSF" id="PIRSF018249">
    <property type="entry name" value="MyrA_prd"/>
    <property type="match status" value="1"/>
</dbReference>
<dbReference type="InterPro" id="IPR029063">
    <property type="entry name" value="SAM-dependent_MTases_sf"/>
</dbReference>
<comment type="caution">
    <text evidence="1">The sequence shown here is derived from an EMBL/GenBank/DDBJ whole genome shotgun (WGS) entry which is preliminary data.</text>
</comment>
<keyword evidence="1" id="KW-0808">Transferase</keyword>
<dbReference type="EMBL" id="JAKIKU010000001">
    <property type="protein sequence ID" value="MCL1043986.1"/>
    <property type="molecule type" value="Genomic_DNA"/>
</dbReference>
<dbReference type="InterPro" id="IPR016718">
    <property type="entry name" value="rRNA_m1G-MeTrfase_A_prd"/>
</dbReference>
<keyword evidence="1" id="KW-0489">Methyltransferase</keyword>
<dbReference type="PANTHER" id="PTHR43460:SF1">
    <property type="entry name" value="METHYLTRANSFERASE TYPE 11 DOMAIN-CONTAINING PROTEIN"/>
    <property type="match status" value="1"/>
</dbReference>
<dbReference type="GO" id="GO:0032259">
    <property type="term" value="P:methylation"/>
    <property type="evidence" value="ECO:0007669"/>
    <property type="project" value="UniProtKB-KW"/>
</dbReference>
<organism evidence="1 2">
    <name type="scientific">Shewanella electrodiphila</name>
    <dbReference type="NCBI Taxonomy" id="934143"/>
    <lineage>
        <taxon>Bacteria</taxon>
        <taxon>Pseudomonadati</taxon>
        <taxon>Pseudomonadota</taxon>
        <taxon>Gammaproteobacteria</taxon>
        <taxon>Alteromonadales</taxon>
        <taxon>Shewanellaceae</taxon>
        <taxon>Shewanella</taxon>
    </lineage>
</organism>
<dbReference type="RefSeq" id="WP_248954509.1">
    <property type="nucleotide sequence ID" value="NZ_JAKIKU010000001.1"/>
</dbReference>
<sequence>MNSILICPTCAAKLNFHESSSGYYCDNKHHIDKNSQGYWSFVTSTKFKGSSDTRQQLRSKRFLMTSGIFSPLVEQLSAAFNLAVKDKTHVNHLNYQCADGFYLRALIQGADNSSVNHWGVSEAENALFAASKDSTPANLLLSPFKKLPFANESLDVITLFDAQLKGKECLRTLKKDGVLLLLVPAPRHLWQLKQKVYENLSEKPQQLNLPKDVELVSSMPITFAADVTGEQAITLLDMNNLSWRINDELKHDIKQKAIEALEFDYLLLTAKVK</sequence>
<proteinExistence type="predicted"/>
<dbReference type="SUPFAM" id="SSF53335">
    <property type="entry name" value="S-adenosyl-L-methionine-dependent methyltransferases"/>
    <property type="match status" value="1"/>
</dbReference>
<accession>A0ABT0KJG6</accession>
<dbReference type="PANTHER" id="PTHR43460">
    <property type="entry name" value="METHYLTRANSFERASE"/>
    <property type="match status" value="1"/>
</dbReference>
<keyword evidence="2" id="KW-1185">Reference proteome</keyword>